<dbReference type="RefSeq" id="WP_224196659.1">
    <property type="nucleotide sequence ID" value="NZ_JAIRAU010000052.1"/>
</dbReference>
<gene>
    <name evidence="1" type="ORF">K7C98_37315</name>
</gene>
<dbReference type="SUPFAM" id="SSF55166">
    <property type="entry name" value="Hedgehog/DD-peptidase"/>
    <property type="match status" value="1"/>
</dbReference>
<dbReference type="Proteomes" id="UP001139031">
    <property type="component" value="Unassembled WGS sequence"/>
</dbReference>
<reference evidence="1" key="1">
    <citation type="submission" date="2021-08" db="EMBL/GenBank/DDBJ databases">
        <authorList>
            <person name="Stevens D.C."/>
        </authorList>
    </citation>
    <scope>NUCLEOTIDE SEQUENCE</scope>
    <source>
        <strain evidence="1">DSM 53165</strain>
    </source>
</reference>
<dbReference type="EMBL" id="JAIRAU010000052">
    <property type="protein sequence ID" value="MBZ5714927.1"/>
    <property type="molecule type" value="Genomic_DNA"/>
</dbReference>
<evidence type="ECO:0000313" key="2">
    <source>
        <dbReference type="Proteomes" id="UP001139031"/>
    </source>
</evidence>
<proteinExistence type="predicted"/>
<keyword evidence="2" id="KW-1185">Reference proteome</keyword>
<name>A0ABS7U313_9BACT</name>
<organism evidence="1 2">
    <name type="scientific">Nannocystis pusilla</name>
    <dbReference type="NCBI Taxonomy" id="889268"/>
    <lineage>
        <taxon>Bacteria</taxon>
        <taxon>Pseudomonadati</taxon>
        <taxon>Myxococcota</taxon>
        <taxon>Polyangia</taxon>
        <taxon>Nannocystales</taxon>
        <taxon>Nannocystaceae</taxon>
        <taxon>Nannocystis</taxon>
    </lineage>
</organism>
<protein>
    <submittedName>
        <fullName evidence="1">Uncharacterized protein</fullName>
    </submittedName>
</protein>
<comment type="caution">
    <text evidence="1">The sequence shown here is derived from an EMBL/GenBank/DDBJ whole genome shotgun (WGS) entry which is preliminary data.</text>
</comment>
<accession>A0ABS7U313</accession>
<dbReference type="InterPro" id="IPR009045">
    <property type="entry name" value="Zn_M74/Hedgehog-like"/>
</dbReference>
<sequence length="730" mass="79841">MSTPKVIGLNIRKEASGRSAKLGLLPRGARIELGERSQDGKWARIGKVVSGQIAPVQQNGAVDPAAATGWVFIGELDQGAAQPEAFDEVVAPSKPVAISAGEFIGYIGEYQQHVDALQAPVRGRRPLLHLEVFTGDDVPAFIEKCRQYAKTLPAGSGTLFVVEKGAKLVQPAQPTGEIGADDPVVPVESKATGAWAQVKRATLQVMERKALGDYNSASKTYAGGAVFTGWFVGAQDGQRTQDEAASKRLGYPRREVMVPSGQPLWVERAALDARANACVPLKTWSEYPLRVANAADPPVTLTRVMSKTELERTPASGRATDPDGNRWWRVSARRDPDVNGNTAVVGWACEKGHDKVSWQSPWAWPGFEYVEEGEIEPVDQWSTMLYRMGMANDEELTDFKMRADKVDKSALLQKLYELIDTNKNWIFEPHELRAAMRQPLLAQALSRIISRYESEWGGEDAKWDALDPLVLDGKPEWQAEKLRIKGLRWWPQVAAKVQGFPSSPLAFHIHPIGLIENFYSQPSGETASADTGGAREKSGVQWVSRFMPSKSLSDLKDPFRTNVTKFFDALAAAGVARNINTTLRPPQRSYLMYYAREITAGRLAPDKVPAFVPQDGDAPVNIDWAHLDSAGKPNLTAARQAAREMDAKYGAAGAIGMAYRSNHNKGQAIDVSFTPGWGIGKSVVDANGKTVAIGSKRDLLEVGASYGVYHWTYHGAKSKSDEPHWSLTGN</sequence>
<evidence type="ECO:0000313" key="1">
    <source>
        <dbReference type="EMBL" id="MBZ5714927.1"/>
    </source>
</evidence>